<dbReference type="KEGG" id="fya:KMW28_24865"/>
<evidence type="ECO:0000259" key="15">
    <source>
        <dbReference type="Pfam" id="PF07715"/>
    </source>
</evidence>
<reference evidence="16 17" key="1">
    <citation type="submission" date="2021-05" db="EMBL/GenBank/DDBJ databases">
        <title>Comparative genomic studies on the polysaccharide-degrading batcterial strains of the Flammeovirga genus.</title>
        <authorList>
            <person name="Zewei F."/>
            <person name="Zheng Z."/>
            <person name="Yu L."/>
            <person name="Ruyue G."/>
            <person name="Yanhong M."/>
            <person name="Yuanyuan C."/>
            <person name="Jingyan G."/>
            <person name="Wenjun H."/>
        </authorList>
    </citation>
    <scope>NUCLEOTIDE SEQUENCE [LARGE SCALE GENOMIC DNA]</scope>
    <source>
        <strain evidence="16 17">NBRC:100898</strain>
    </source>
</reference>
<dbReference type="InterPro" id="IPR037066">
    <property type="entry name" value="Plug_dom_sf"/>
</dbReference>
<evidence type="ECO:0000256" key="5">
    <source>
        <dbReference type="ARBA" id="ARBA00022692"/>
    </source>
</evidence>
<dbReference type="CDD" id="cd01347">
    <property type="entry name" value="ligand_gated_channel"/>
    <property type="match status" value="1"/>
</dbReference>
<keyword evidence="8 12" id="KW-0798">TonB box</keyword>
<evidence type="ECO:0000256" key="2">
    <source>
        <dbReference type="ARBA" id="ARBA00022448"/>
    </source>
</evidence>
<evidence type="ECO:0000256" key="11">
    <source>
        <dbReference type="PROSITE-ProRule" id="PRU01360"/>
    </source>
</evidence>
<keyword evidence="9 11" id="KW-0472">Membrane</keyword>
<dbReference type="EMBL" id="CP076133">
    <property type="protein sequence ID" value="QWG04125.1"/>
    <property type="molecule type" value="Genomic_DNA"/>
</dbReference>
<evidence type="ECO:0000313" key="17">
    <source>
        <dbReference type="Proteomes" id="UP000678679"/>
    </source>
</evidence>
<dbReference type="PANTHER" id="PTHR32552:SF81">
    <property type="entry name" value="TONB-DEPENDENT OUTER MEMBRANE RECEPTOR"/>
    <property type="match status" value="1"/>
</dbReference>
<evidence type="ECO:0000256" key="6">
    <source>
        <dbReference type="ARBA" id="ARBA00023004"/>
    </source>
</evidence>
<sequence>MKTQFLGALLLILSITSLHAQNLVIKGLVQDDLSKDPLIGAVVVNQKNNNYTVTDAKGNYTLEVDYEDIILIKMLGYTTLSIKAKEVGETISMQQDDYVLNQVIVSASRDAQKREEAPMAITSIGATMLEESKVQSLEQVINKVAGVVMADLGSEQHMMAIRQPMSTKSLFLYMEDGLPIRPTGIFNHNALNEMNMAVAQNIEVIRGPASALYGSEAIGGAINIITKTPSLVPTAKVQLRGDSYGYQRIDAVVEGSTNDGKLGVSVGGYSAKRENGYLDHSDFDKTILSAVLQYQVNESLKLTSNTTYMKYYSDMGSSLDSTSFYDRDFTSLHNFTKREIELWRSTFTVDKVWSENSKTVAKAFFRTNTLGQIPSYRIKNDWGNPAVAKGEVNESSFQSYGGVIQHNQKIPSLKTTIRIGASIDYSPTAFWANYIDVDRDETGRYVGYTETDSVLSDYQTNLLNTGLYAQVEVNPVDRLFITAGVRSDHFKYDYKNNLDENAFSGAPNSINYFNAVTPRIGATYTLLNGLGFYANYSVGFMPPQVSELYRGVKVPTLEPSYYNNAEVGSWYELPKGLGYLELAYYNMNGENEIVSVLQDDGSYENENAGSTNHEGVEAALHFKPIAQLFLRVGGSYAEHTFEQFDTGTEDLSGNTMANAPNWVANMELTYKPKFLKGFRAALEFQKVSEYYMDNQNTKKYEGYHLFNLRFGYQFKGFDTWVNIMNVTDELYATRVSKSAWGENYNLGAPRTFQIGIGYTISKNK</sequence>
<comment type="subcellular location">
    <subcellularLocation>
        <location evidence="1 11">Cell outer membrane</location>
        <topology evidence="1 11">Multi-pass membrane protein</topology>
    </subcellularLocation>
</comment>
<evidence type="ECO:0000259" key="14">
    <source>
        <dbReference type="Pfam" id="PF00593"/>
    </source>
</evidence>
<evidence type="ECO:0000256" key="8">
    <source>
        <dbReference type="ARBA" id="ARBA00023077"/>
    </source>
</evidence>
<dbReference type="Gene3D" id="2.170.130.10">
    <property type="entry name" value="TonB-dependent receptor, plug domain"/>
    <property type="match status" value="1"/>
</dbReference>
<dbReference type="Pfam" id="PF13715">
    <property type="entry name" value="CarbopepD_reg_2"/>
    <property type="match status" value="1"/>
</dbReference>
<evidence type="ECO:0000256" key="9">
    <source>
        <dbReference type="ARBA" id="ARBA00023136"/>
    </source>
</evidence>
<evidence type="ECO:0000256" key="13">
    <source>
        <dbReference type="SAM" id="SignalP"/>
    </source>
</evidence>
<gene>
    <name evidence="16" type="ORF">KMW28_24865</name>
</gene>
<keyword evidence="10 11" id="KW-0998">Cell outer membrane</keyword>
<dbReference type="InterPro" id="IPR000531">
    <property type="entry name" value="Beta-barrel_TonB"/>
</dbReference>
<keyword evidence="5 11" id="KW-0812">Transmembrane</keyword>
<keyword evidence="2 11" id="KW-0813">Transport</keyword>
<keyword evidence="4" id="KW-0410">Iron transport</keyword>
<protein>
    <submittedName>
        <fullName evidence="16">TonB-dependent receptor</fullName>
    </submittedName>
</protein>
<dbReference type="InterPro" id="IPR012910">
    <property type="entry name" value="Plug_dom"/>
</dbReference>
<dbReference type="Gene3D" id="2.40.170.20">
    <property type="entry name" value="TonB-dependent receptor, beta-barrel domain"/>
    <property type="match status" value="1"/>
</dbReference>
<proteinExistence type="inferred from homology"/>
<dbReference type="PROSITE" id="PS52016">
    <property type="entry name" value="TONB_DEPENDENT_REC_3"/>
    <property type="match status" value="1"/>
</dbReference>
<dbReference type="SUPFAM" id="SSF49464">
    <property type="entry name" value="Carboxypeptidase regulatory domain-like"/>
    <property type="match status" value="1"/>
</dbReference>
<dbReference type="Pfam" id="PF07715">
    <property type="entry name" value="Plug"/>
    <property type="match status" value="1"/>
</dbReference>
<evidence type="ECO:0000256" key="7">
    <source>
        <dbReference type="ARBA" id="ARBA00023065"/>
    </source>
</evidence>
<evidence type="ECO:0000256" key="1">
    <source>
        <dbReference type="ARBA" id="ARBA00004571"/>
    </source>
</evidence>
<dbReference type="GO" id="GO:0006826">
    <property type="term" value="P:iron ion transport"/>
    <property type="evidence" value="ECO:0007669"/>
    <property type="project" value="UniProtKB-KW"/>
</dbReference>
<comment type="similarity">
    <text evidence="11 12">Belongs to the TonB-dependent receptor family.</text>
</comment>
<organism evidence="16 17">
    <name type="scientific">Flammeovirga yaeyamensis</name>
    <dbReference type="NCBI Taxonomy" id="367791"/>
    <lineage>
        <taxon>Bacteria</taxon>
        <taxon>Pseudomonadati</taxon>
        <taxon>Bacteroidota</taxon>
        <taxon>Cytophagia</taxon>
        <taxon>Cytophagales</taxon>
        <taxon>Flammeovirgaceae</taxon>
        <taxon>Flammeovirga</taxon>
    </lineage>
</organism>
<feature type="signal peptide" evidence="13">
    <location>
        <begin position="1"/>
        <end position="20"/>
    </location>
</feature>
<dbReference type="AlphaFoldDB" id="A0AAX1N9B8"/>
<feature type="domain" description="TonB-dependent receptor-like beta-barrel" evidence="14">
    <location>
        <begin position="305"/>
        <end position="725"/>
    </location>
</feature>
<keyword evidence="16" id="KW-0675">Receptor</keyword>
<feature type="chain" id="PRO_5043779819" evidence="13">
    <location>
        <begin position="21"/>
        <end position="764"/>
    </location>
</feature>
<evidence type="ECO:0000256" key="12">
    <source>
        <dbReference type="RuleBase" id="RU003357"/>
    </source>
</evidence>
<dbReference type="InterPro" id="IPR008969">
    <property type="entry name" value="CarboxyPept-like_regulatory"/>
</dbReference>
<keyword evidence="3 11" id="KW-1134">Transmembrane beta strand</keyword>
<keyword evidence="7" id="KW-0406">Ion transport</keyword>
<evidence type="ECO:0000256" key="3">
    <source>
        <dbReference type="ARBA" id="ARBA00022452"/>
    </source>
</evidence>
<dbReference type="Pfam" id="PF00593">
    <property type="entry name" value="TonB_dep_Rec_b-barrel"/>
    <property type="match status" value="1"/>
</dbReference>
<accession>A0AAX1N9B8</accession>
<dbReference type="InterPro" id="IPR036942">
    <property type="entry name" value="Beta-barrel_TonB_sf"/>
</dbReference>
<keyword evidence="13" id="KW-0732">Signal</keyword>
<evidence type="ECO:0000256" key="4">
    <source>
        <dbReference type="ARBA" id="ARBA00022496"/>
    </source>
</evidence>
<feature type="domain" description="TonB-dependent receptor plug" evidence="15">
    <location>
        <begin position="114"/>
        <end position="221"/>
    </location>
</feature>
<keyword evidence="17" id="KW-1185">Reference proteome</keyword>
<name>A0AAX1N9B8_9BACT</name>
<evidence type="ECO:0000313" key="16">
    <source>
        <dbReference type="EMBL" id="QWG04125.1"/>
    </source>
</evidence>
<evidence type="ECO:0000256" key="10">
    <source>
        <dbReference type="ARBA" id="ARBA00023237"/>
    </source>
</evidence>
<dbReference type="Proteomes" id="UP000678679">
    <property type="component" value="Chromosome 2"/>
</dbReference>
<dbReference type="InterPro" id="IPR039426">
    <property type="entry name" value="TonB-dep_rcpt-like"/>
</dbReference>
<dbReference type="RefSeq" id="WP_169663617.1">
    <property type="nucleotide sequence ID" value="NZ_CP076133.1"/>
</dbReference>
<dbReference type="SUPFAM" id="SSF56935">
    <property type="entry name" value="Porins"/>
    <property type="match status" value="1"/>
</dbReference>
<keyword evidence="6" id="KW-0408">Iron</keyword>
<dbReference type="PANTHER" id="PTHR32552">
    <property type="entry name" value="FERRICHROME IRON RECEPTOR-RELATED"/>
    <property type="match status" value="1"/>
</dbReference>
<dbReference type="GO" id="GO:0009279">
    <property type="term" value="C:cell outer membrane"/>
    <property type="evidence" value="ECO:0007669"/>
    <property type="project" value="UniProtKB-SubCell"/>
</dbReference>